<evidence type="ECO:0000313" key="2">
    <source>
        <dbReference type="Proteomes" id="UP001150001"/>
    </source>
</evidence>
<evidence type="ECO:0000313" key="1">
    <source>
        <dbReference type="EMBL" id="MDC5741288.1"/>
    </source>
</evidence>
<dbReference type="RefSeq" id="WP_272243762.1">
    <property type="nucleotide sequence ID" value="NZ_JAPFIQ010000026.1"/>
</dbReference>
<dbReference type="EMBL" id="JAPFIT010000018">
    <property type="protein sequence ID" value="MDC5741288.1"/>
    <property type="molecule type" value="Genomic_DNA"/>
</dbReference>
<comment type="caution">
    <text evidence="1">The sequence shown here is derived from an EMBL/GenBank/DDBJ whole genome shotgun (WGS) entry which is preliminary data.</text>
</comment>
<reference evidence="1" key="1">
    <citation type="submission" date="2022-11" db="EMBL/GenBank/DDBJ databases">
        <title>Role of the vibriolysin VemA secreted by the emergent pathogen Vibrio europaeus in the colonization of Manila clam mucus.</title>
        <authorList>
            <person name="Martinez C."/>
            <person name="Rodriguez S."/>
            <person name="Vences A."/>
            <person name="Barja J.L."/>
            <person name="Toranzo A.E."/>
            <person name="Dubert J."/>
        </authorList>
    </citation>
    <scope>NUCLEOTIDE SEQUENCE</scope>
    <source>
        <strain evidence="1">3454</strain>
    </source>
</reference>
<proteinExistence type="predicted"/>
<gene>
    <name evidence="1" type="ORF">OPW20_14550</name>
</gene>
<accession>A0ABT5GW28</accession>
<dbReference type="Proteomes" id="UP001150001">
    <property type="component" value="Unassembled WGS sequence"/>
</dbReference>
<keyword evidence="2" id="KW-1185">Reference proteome</keyword>
<name>A0ABT5GW28_9VIBR</name>
<sequence>MENWKTGKLENWKTGKLENWKTGKLEKVCRIGIKCKPLLITWSSSRASWGSLEVGRILNEIPCCFLRQSIG</sequence>
<protein>
    <submittedName>
        <fullName evidence="1">Uncharacterized protein</fullName>
    </submittedName>
</protein>
<organism evidence="1 2">
    <name type="scientific">Vibrio europaeus</name>
    <dbReference type="NCBI Taxonomy" id="300876"/>
    <lineage>
        <taxon>Bacteria</taxon>
        <taxon>Pseudomonadati</taxon>
        <taxon>Pseudomonadota</taxon>
        <taxon>Gammaproteobacteria</taxon>
        <taxon>Vibrionales</taxon>
        <taxon>Vibrionaceae</taxon>
        <taxon>Vibrio</taxon>
        <taxon>Vibrio oreintalis group</taxon>
    </lineage>
</organism>